<protein>
    <submittedName>
        <fullName evidence="1">Uncharacterized protein</fullName>
    </submittedName>
</protein>
<gene>
    <name evidence="1" type="ORF">BVRB_032210</name>
</gene>
<dbReference type="EMBL" id="KQ103494">
    <property type="protein sequence ID" value="KMS93366.1"/>
    <property type="molecule type" value="Genomic_DNA"/>
</dbReference>
<feature type="non-terminal residue" evidence="1">
    <location>
        <position position="1"/>
    </location>
</feature>
<sequence length="198" mass="22051">EFRAADTIIDTSKDKGIVRFVANSQNDDNGIGISEFVRVLLKMTALISNDHQNDFVQSCKDIVENHIIKLARRPMHFGNPGYLSPKLLPGLQPFIPVLLSIFKSTTVSEDIISSSITVDDIEKLYKECGLEACNVTLEDTSAVAAQVADSNHILMLPQFLCLVVALCAMRYPNPLEDLSERLRRFLTVTMKLSPIKDN</sequence>
<proteinExistence type="predicted"/>
<accession>A0A0J8AX77</accession>
<evidence type="ECO:0000313" key="2">
    <source>
        <dbReference type="Proteomes" id="UP000035740"/>
    </source>
</evidence>
<evidence type="ECO:0000313" key="1">
    <source>
        <dbReference type="EMBL" id="KMS93366.1"/>
    </source>
</evidence>
<dbReference type="Gramene" id="KMS93366">
    <property type="protein sequence ID" value="KMS93366"/>
    <property type="gene ID" value="BVRB_032210"/>
</dbReference>
<keyword evidence="2" id="KW-1185">Reference proteome</keyword>
<reference evidence="1 2" key="1">
    <citation type="journal article" date="2014" name="Nature">
        <title>The genome of the recently domesticated crop plant sugar beet (Beta vulgaris).</title>
        <authorList>
            <person name="Dohm J.C."/>
            <person name="Minoche A.E."/>
            <person name="Holtgrawe D."/>
            <person name="Capella-Gutierrez S."/>
            <person name="Zakrzewski F."/>
            <person name="Tafer H."/>
            <person name="Rupp O."/>
            <person name="Sorensen T.R."/>
            <person name="Stracke R."/>
            <person name="Reinhardt R."/>
            <person name="Goesmann A."/>
            <person name="Kraft T."/>
            <person name="Schulz B."/>
            <person name="Stadler P.F."/>
            <person name="Schmidt T."/>
            <person name="Gabaldon T."/>
            <person name="Lehrach H."/>
            <person name="Weisshaar B."/>
            <person name="Himmelbauer H."/>
        </authorList>
    </citation>
    <scope>NUCLEOTIDE SEQUENCE [LARGE SCALE GENOMIC DNA]</scope>
    <source>
        <tissue evidence="1">Taproot</tissue>
    </source>
</reference>
<dbReference type="AlphaFoldDB" id="A0A0J8AX77"/>
<organism evidence="1 2">
    <name type="scientific">Beta vulgaris subsp. vulgaris</name>
    <name type="common">Beet</name>
    <dbReference type="NCBI Taxonomy" id="3555"/>
    <lineage>
        <taxon>Eukaryota</taxon>
        <taxon>Viridiplantae</taxon>
        <taxon>Streptophyta</taxon>
        <taxon>Embryophyta</taxon>
        <taxon>Tracheophyta</taxon>
        <taxon>Spermatophyta</taxon>
        <taxon>Magnoliopsida</taxon>
        <taxon>eudicotyledons</taxon>
        <taxon>Gunneridae</taxon>
        <taxon>Pentapetalae</taxon>
        <taxon>Caryophyllales</taxon>
        <taxon>Chenopodiaceae</taxon>
        <taxon>Betoideae</taxon>
        <taxon>Beta</taxon>
    </lineage>
</organism>
<dbReference type="Proteomes" id="UP000035740">
    <property type="component" value="Unassembled WGS sequence"/>
</dbReference>
<name>A0A0J8AX77_BETVV</name>